<keyword evidence="3 9" id="KW-0349">Heme</keyword>
<evidence type="ECO:0000313" key="12">
    <source>
        <dbReference type="Proteomes" id="UP001437460"/>
    </source>
</evidence>
<evidence type="ECO:0000313" key="11">
    <source>
        <dbReference type="EMBL" id="MEQ2563406.1"/>
    </source>
</evidence>
<dbReference type="NCBIfam" id="TIGR00539">
    <property type="entry name" value="hemN_rel"/>
    <property type="match status" value="1"/>
</dbReference>
<keyword evidence="9" id="KW-0004">4Fe-4S</keyword>
<keyword evidence="5 9" id="KW-0479">Metal-binding</keyword>
<dbReference type="InterPro" id="IPR034505">
    <property type="entry name" value="Coproporphyrinogen-III_oxidase"/>
</dbReference>
<evidence type="ECO:0000256" key="3">
    <source>
        <dbReference type="ARBA" id="ARBA00022617"/>
    </source>
</evidence>
<keyword evidence="9" id="KW-0963">Cytoplasm</keyword>
<dbReference type="Pfam" id="PF06969">
    <property type="entry name" value="HemN_C"/>
    <property type="match status" value="1"/>
</dbReference>
<name>A0ABV1HM56_9FIRM</name>
<protein>
    <recommendedName>
        <fullName evidence="2 9">Heme chaperone HemW</fullName>
    </recommendedName>
</protein>
<dbReference type="SFLD" id="SFLDG01065">
    <property type="entry name" value="anaerobic_coproporphyrinogen-I"/>
    <property type="match status" value="1"/>
</dbReference>
<dbReference type="InterPro" id="IPR058240">
    <property type="entry name" value="rSAM_sf"/>
</dbReference>
<dbReference type="InterPro" id="IPR013785">
    <property type="entry name" value="Aldolase_TIM"/>
</dbReference>
<comment type="caution">
    <text evidence="11">The sequence shown here is derived from an EMBL/GenBank/DDBJ whole genome shotgun (WGS) entry which is preliminary data.</text>
</comment>
<dbReference type="InterPro" id="IPR004559">
    <property type="entry name" value="HemW-like"/>
</dbReference>
<evidence type="ECO:0000256" key="6">
    <source>
        <dbReference type="ARBA" id="ARBA00023004"/>
    </source>
</evidence>
<evidence type="ECO:0000256" key="1">
    <source>
        <dbReference type="ARBA" id="ARBA00006100"/>
    </source>
</evidence>
<dbReference type="EMBL" id="JBBMFJ010000018">
    <property type="protein sequence ID" value="MEQ2563406.1"/>
    <property type="molecule type" value="Genomic_DNA"/>
</dbReference>
<dbReference type="CDD" id="cd01335">
    <property type="entry name" value="Radical_SAM"/>
    <property type="match status" value="1"/>
</dbReference>
<dbReference type="Proteomes" id="UP001437460">
    <property type="component" value="Unassembled WGS sequence"/>
</dbReference>
<comment type="function">
    <text evidence="9">Probably acts as a heme chaperone, transferring heme to an unknown acceptor. Binds one molecule of heme per monomer, possibly covalently. Binds 1 [4Fe-4S] cluster. The cluster is coordinated with 3 cysteines and an exchangeable S-adenosyl-L-methionine.</text>
</comment>
<dbReference type="SFLD" id="SFLDG01082">
    <property type="entry name" value="B12-binding_domain_containing"/>
    <property type="match status" value="1"/>
</dbReference>
<keyword evidence="8 9" id="KW-0143">Chaperone</keyword>
<organism evidence="11 12">
    <name type="scientific">Ventrimonas faecis</name>
    <dbReference type="NCBI Taxonomy" id="3133170"/>
    <lineage>
        <taxon>Bacteria</taxon>
        <taxon>Bacillati</taxon>
        <taxon>Bacillota</taxon>
        <taxon>Clostridia</taxon>
        <taxon>Lachnospirales</taxon>
        <taxon>Lachnospiraceae</taxon>
        <taxon>Ventrimonas</taxon>
    </lineage>
</organism>
<gene>
    <name evidence="11" type="primary">hemW</name>
    <name evidence="11" type="ORF">WMO41_09600</name>
</gene>
<comment type="similarity">
    <text evidence="1">Belongs to the anaerobic coproporphyrinogen-III oxidase family. HemW subfamily.</text>
</comment>
<dbReference type="SMART" id="SM00729">
    <property type="entry name" value="Elp3"/>
    <property type="match status" value="1"/>
</dbReference>
<comment type="subcellular location">
    <subcellularLocation>
        <location evidence="9">Cytoplasm</location>
    </subcellularLocation>
</comment>
<dbReference type="RefSeq" id="WP_349229553.1">
    <property type="nucleotide sequence ID" value="NZ_JBBMFJ010000018.1"/>
</dbReference>
<dbReference type="PROSITE" id="PS51918">
    <property type="entry name" value="RADICAL_SAM"/>
    <property type="match status" value="1"/>
</dbReference>
<sequence length="420" mass="47495">MNKRELELYIHIPFCARKCAYCDFLSFAAPERVYRDYMDKLLEEICGQGPNFQEYRVSTIFVGGGTPSILPADLIMELFATLSENFDISPDAEITMEANPGTLTMEKLEVYRQSGVNRLSIGLQSADDKELKYLGRIHSYDSFLKSFQRARQAGFKNINVDLMSALPGQDVHSWKNTLKKVMMLKPEHISAYSLIIEEGTPFYERFGEPQGKQSSVVCGESDADRGGALPAPKTAAEIAARAAVMTLPDLPDEDTDREMYHLTKEMMAAHGYDRYEISNYAKKGYECRHNIGYWTGVEYLGLGLGASSYTYGYRYHNTENLQEYLSLNLYEGGAAARDIEELSLEDKMEEFMFVGLRMMKGVSGSEFLDRFGQNMWNVYGDALKKLEQQGLIEVDAPMVRLTELGIDVSNVVLSEFLLDR</sequence>
<evidence type="ECO:0000256" key="2">
    <source>
        <dbReference type="ARBA" id="ARBA00017228"/>
    </source>
</evidence>
<dbReference type="InterPro" id="IPR010723">
    <property type="entry name" value="HemN_C"/>
</dbReference>
<proteinExistence type="inferred from homology"/>
<evidence type="ECO:0000256" key="8">
    <source>
        <dbReference type="ARBA" id="ARBA00023186"/>
    </source>
</evidence>
<accession>A0ABV1HM56</accession>
<keyword evidence="12" id="KW-1185">Reference proteome</keyword>
<keyword evidence="6 9" id="KW-0408">Iron</keyword>
<dbReference type="SUPFAM" id="SSF102114">
    <property type="entry name" value="Radical SAM enzymes"/>
    <property type="match status" value="1"/>
</dbReference>
<dbReference type="Pfam" id="PF04055">
    <property type="entry name" value="Radical_SAM"/>
    <property type="match status" value="1"/>
</dbReference>
<keyword evidence="4 9" id="KW-0949">S-adenosyl-L-methionine</keyword>
<dbReference type="PANTHER" id="PTHR13932:SF5">
    <property type="entry name" value="RADICAL S-ADENOSYL METHIONINE DOMAIN-CONTAINING PROTEIN 1, MITOCHONDRIAL"/>
    <property type="match status" value="1"/>
</dbReference>
<evidence type="ECO:0000256" key="7">
    <source>
        <dbReference type="ARBA" id="ARBA00023014"/>
    </source>
</evidence>
<dbReference type="Gene3D" id="3.20.20.70">
    <property type="entry name" value="Aldolase class I"/>
    <property type="match status" value="1"/>
</dbReference>
<evidence type="ECO:0000259" key="10">
    <source>
        <dbReference type="PROSITE" id="PS51918"/>
    </source>
</evidence>
<dbReference type="InterPro" id="IPR007197">
    <property type="entry name" value="rSAM"/>
</dbReference>
<dbReference type="SFLD" id="SFLDS00029">
    <property type="entry name" value="Radical_SAM"/>
    <property type="match status" value="1"/>
</dbReference>
<dbReference type="InterPro" id="IPR006638">
    <property type="entry name" value="Elp3/MiaA/NifB-like_rSAM"/>
</dbReference>
<evidence type="ECO:0000256" key="5">
    <source>
        <dbReference type="ARBA" id="ARBA00022723"/>
    </source>
</evidence>
<dbReference type="PANTHER" id="PTHR13932">
    <property type="entry name" value="COPROPORPHYRINIGEN III OXIDASE"/>
    <property type="match status" value="1"/>
</dbReference>
<reference evidence="11 12" key="1">
    <citation type="submission" date="2024-03" db="EMBL/GenBank/DDBJ databases">
        <title>Human intestinal bacterial collection.</title>
        <authorList>
            <person name="Pauvert C."/>
            <person name="Hitch T.C.A."/>
            <person name="Clavel T."/>
        </authorList>
    </citation>
    <scope>NUCLEOTIDE SEQUENCE [LARGE SCALE GENOMIC DNA]</scope>
    <source>
        <strain evidence="11 12">CLA-AP-H27</strain>
    </source>
</reference>
<evidence type="ECO:0000256" key="4">
    <source>
        <dbReference type="ARBA" id="ARBA00022691"/>
    </source>
</evidence>
<evidence type="ECO:0000256" key="9">
    <source>
        <dbReference type="RuleBase" id="RU364116"/>
    </source>
</evidence>
<keyword evidence="7 9" id="KW-0411">Iron-sulfur</keyword>
<feature type="domain" description="Radical SAM core" evidence="10">
    <location>
        <begin position="1"/>
        <end position="231"/>
    </location>
</feature>
<dbReference type="SFLD" id="SFLDF00562">
    <property type="entry name" value="HemN-like__clustered_with_heat"/>
    <property type="match status" value="1"/>
</dbReference>